<feature type="domain" description="HTH cro/C1-type" evidence="2">
    <location>
        <begin position="16"/>
        <end position="70"/>
    </location>
</feature>
<dbReference type="Proteomes" id="UP000752292">
    <property type="component" value="Unassembled WGS sequence"/>
</dbReference>
<evidence type="ECO:0000256" key="1">
    <source>
        <dbReference type="ARBA" id="ARBA00023125"/>
    </source>
</evidence>
<dbReference type="Pfam" id="PF01381">
    <property type="entry name" value="HTH_3"/>
    <property type="match status" value="1"/>
</dbReference>
<reference evidence="3" key="1">
    <citation type="submission" date="2020-07" db="EMBL/GenBank/DDBJ databases">
        <title>Huge and variable diversity of episymbiotic CPR bacteria and DPANN archaea in groundwater ecosystems.</title>
        <authorList>
            <person name="He C.Y."/>
            <person name="Keren R."/>
            <person name="Whittaker M."/>
            <person name="Farag I.F."/>
            <person name="Doudna J."/>
            <person name="Cate J.H.D."/>
            <person name="Banfield J.F."/>
        </authorList>
    </citation>
    <scope>NUCLEOTIDE SEQUENCE</scope>
    <source>
        <strain evidence="3">NC_groundwater_1370_Ag_S-0.2um_69_93</strain>
    </source>
</reference>
<gene>
    <name evidence="3" type="ORF">HY618_01785</name>
</gene>
<dbReference type="AlphaFoldDB" id="A0A932ZT48"/>
<dbReference type="PANTHER" id="PTHR46797">
    <property type="entry name" value="HTH-TYPE TRANSCRIPTIONAL REGULATOR"/>
    <property type="match status" value="1"/>
</dbReference>
<dbReference type="Gene3D" id="2.60.120.10">
    <property type="entry name" value="Jelly Rolls"/>
    <property type="match status" value="1"/>
</dbReference>
<dbReference type="GO" id="GO:0003677">
    <property type="term" value="F:DNA binding"/>
    <property type="evidence" value="ECO:0007669"/>
    <property type="project" value="UniProtKB-KW"/>
</dbReference>
<dbReference type="PANTHER" id="PTHR46797:SF2">
    <property type="entry name" value="TRANSCRIPTIONAL REGULATOR"/>
    <property type="match status" value="1"/>
</dbReference>
<dbReference type="Gene3D" id="1.10.260.40">
    <property type="entry name" value="lambda repressor-like DNA-binding domains"/>
    <property type="match status" value="1"/>
</dbReference>
<organism evidence="3 4">
    <name type="scientific">Tectimicrobiota bacterium</name>
    <dbReference type="NCBI Taxonomy" id="2528274"/>
    <lineage>
        <taxon>Bacteria</taxon>
        <taxon>Pseudomonadati</taxon>
        <taxon>Nitrospinota/Tectimicrobiota group</taxon>
        <taxon>Candidatus Tectimicrobiota</taxon>
    </lineage>
</organism>
<accession>A0A932ZT48</accession>
<protein>
    <submittedName>
        <fullName evidence="3">Cupin domain-containing protein</fullName>
    </submittedName>
</protein>
<dbReference type="CDD" id="cd00093">
    <property type="entry name" value="HTH_XRE"/>
    <property type="match status" value="1"/>
</dbReference>
<evidence type="ECO:0000259" key="2">
    <source>
        <dbReference type="PROSITE" id="PS50943"/>
    </source>
</evidence>
<dbReference type="InterPro" id="IPR050807">
    <property type="entry name" value="TransReg_Diox_bact_type"/>
</dbReference>
<keyword evidence="1" id="KW-0238">DNA-binding</keyword>
<dbReference type="PROSITE" id="PS50943">
    <property type="entry name" value="HTH_CROC1"/>
    <property type="match status" value="1"/>
</dbReference>
<dbReference type="SMART" id="SM00530">
    <property type="entry name" value="HTH_XRE"/>
    <property type="match status" value="1"/>
</dbReference>
<dbReference type="Pfam" id="PF07883">
    <property type="entry name" value="Cupin_2"/>
    <property type="match status" value="1"/>
</dbReference>
<dbReference type="CDD" id="cd02209">
    <property type="entry name" value="cupin_XRE_C"/>
    <property type="match status" value="1"/>
</dbReference>
<dbReference type="SUPFAM" id="SSF51182">
    <property type="entry name" value="RmlC-like cupins"/>
    <property type="match status" value="1"/>
</dbReference>
<dbReference type="InterPro" id="IPR001387">
    <property type="entry name" value="Cro/C1-type_HTH"/>
</dbReference>
<dbReference type="SUPFAM" id="SSF47413">
    <property type="entry name" value="lambda repressor-like DNA-binding domains"/>
    <property type="match status" value="1"/>
</dbReference>
<evidence type="ECO:0000313" key="4">
    <source>
        <dbReference type="Proteomes" id="UP000752292"/>
    </source>
</evidence>
<dbReference type="InterPro" id="IPR013096">
    <property type="entry name" value="Cupin_2"/>
</dbReference>
<dbReference type="InterPro" id="IPR011051">
    <property type="entry name" value="RmlC_Cupin_sf"/>
</dbReference>
<evidence type="ECO:0000313" key="3">
    <source>
        <dbReference type="EMBL" id="MBI4251163.1"/>
    </source>
</evidence>
<dbReference type="GO" id="GO:0003700">
    <property type="term" value="F:DNA-binding transcription factor activity"/>
    <property type="evidence" value="ECO:0007669"/>
    <property type="project" value="TreeGrafter"/>
</dbReference>
<name>A0A932ZT48_UNCTE</name>
<dbReference type="InterPro" id="IPR010982">
    <property type="entry name" value="Lambda_DNA-bd_dom_sf"/>
</dbReference>
<dbReference type="GO" id="GO:0005829">
    <property type="term" value="C:cytosol"/>
    <property type="evidence" value="ECO:0007669"/>
    <property type="project" value="TreeGrafter"/>
</dbReference>
<dbReference type="InterPro" id="IPR014710">
    <property type="entry name" value="RmlC-like_jellyroll"/>
</dbReference>
<dbReference type="EMBL" id="JACQRX010000078">
    <property type="protein sequence ID" value="MBI4251163.1"/>
    <property type="molecule type" value="Genomic_DNA"/>
</dbReference>
<proteinExistence type="predicted"/>
<sequence>MAQRSGEERLPVGERIRDLRMAYGLTQEELAHRSSLTKGFISQLERDLTSPSLESLMGILRALDTDIVEFFRGQSEERIAFGPPDCTNADTYPEVAAFELMVPGAANCNMEPALVALAPGQSIEERAHAGEEFGYVLQGKVMVQYGRRQNPVKRGEWFYLVADRSHKVWNPFGQKARLLWISAPPSF</sequence>
<comment type="caution">
    <text evidence="3">The sequence shown here is derived from an EMBL/GenBank/DDBJ whole genome shotgun (WGS) entry which is preliminary data.</text>
</comment>